<protein>
    <submittedName>
        <fullName evidence="6">Helix-turn-helix domain-containing protein</fullName>
    </submittedName>
</protein>
<dbReference type="PROSITE" id="PS51077">
    <property type="entry name" value="HTH_ICLR"/>
    <property type="match status" value="1"/>
</dbReference>
<dbReference type="Gene3D" id="3.30.450.40">
    <property type="match status" value="1"/>
</dbReference>
<reference evidence="6 7" key="1">
    <citation type="submission" date="2019-11" db="EMBL/GenBank/DDBJ databases">
        <authorList>
            <person name="Li X."/>
        </authorList>
    </citation>
    <scope>NUCLEOTIDE SEQUENCE [LARGE SCALE GENOMIC DNA]</scope>
    <source>
        <strain evidence="6 7">L9</strain>
    </source>
</reference>
<comment type="caution">
    <text evidence="6">The sequence shown here is derived from an EMBL/GenBank/DDBJ whole genome shotgun (WGS) entry which is preliminary data.</text>
</comment>
<name>A0A6N8FDH0_9BACI</name>
<evidence type="ECO:0000256" key="1">
    <source>
        <dbReference type="ARBA" id="ARBA00023015"/>
    </source>
</evidence>
<dbReference type="InterPro" id="IPR036390">
    <property type="entry name" value="WH_DNA-bd_sf"/>
</dbReference>
<dbReference type="PANTHER" id="PTHR30136">
    <property type="entry name" value="HELIX-TURN-HELIX TRANSCRIPTIONAL REGULATOR, ICLR FAMILY"/>
    <property type="match status" value="1"/>
</dbReference>
<dbReference type="SUPFAM" id="SSF46785">
    <property type="entry name" value="Winged helix' DNA-binding domain"/>
    <property type="match status" value="1"/>
</dbReference>
<dbReference type="Pfam" id="PF01614">
    <property type="entry name" value="IclR_C"/>
    <property type="match status" value="1"/>
</dbReference>
<proteinExistence type="predicted"/>
<dbReference type="InterPro" id="IPR014757">
    <property type="entry name" value="Tscrpt_reg_IclR_C"/>
</dbReference>
<evidence type="ECO:0000259" key="5">
    <source>
        <dbReference type="PROSITE" id="PS51078"/>
    </source>
</evidence>
<feature type="domain" description="IclR-ED" evidence="5">
    <location>
        <begin position="70"/>
        <end position="252"/>
    </location>
</feature>
<dbReference type="PROSITE" id="PS51078">
    <property type="entry name" value="ICLR_ED"/>
    <property type="match status" value="1"/>
</dbReference>
<keyword evidence="2" id="KW-0238">DNA-binding</keyword>
<dbReference type="GO" id="GO:0045892">
    <property type="term" value="P:negative regulation of DNA-templated transcription"/>
    <property type="evidence" value="ECO:0007669"/>
    <property type="project" value="TreeGrafter"/>
</dbReference>
<dbReference type="AlphaFoldDB" id="A0A6N8FDH0"/>
<dbReference type="InterPro" id="IPR036388">
    <property type="entry name" value="WH-like_DNA-bd_sf"/>
</dbReference>
<dbReference type="SMART" id="SM00346">
    <property type="entry name" value="HTH_ICLR"/>
    <property type="match status" value="1"/>
</dbReference>
<evidence type="ECO:0000256" key="3">
    <source>
        <dbReference type="ARBA" id="ARBA00023163"/>
    </source>
</evidence>
<dbReference type="EMBL" id="WOCA01000002">
    <property type="protein sequence ID" value="MUK87560.1"/>
    <property type="molecule type" value="Genomic_DNA"/>
</dbReference>
<dbReference type="InterPro" id="IPR029016">
    <property type="entry name" value="GAF-like_dom_sf"/>
</dbReference>
<dbReference type="PANTHER" id="PTHR30136:SF35">
    <property type="entry name" value="HTH-TYPE TRANSCRIPTIONAL REGULATOR RV1719"/>
    <property type="match status" value="1"/>
</dbReference>
<sequence>MSKQKYWVPALEKANLILEQIAKHPKELRLIDLSNKLEINKSSMYSLLNTLESLGWIHKEKSETYSLGSVLGFIGSNYLNQFNILEAFSREAKKAIEIVDEHIQLGKLIGNEVFYIGREQGSSPVRLVTDPGTRYPSYASAIGKIQLINFNYDELRGIFPNYYFEQKTEHTVKNVDQLWEQVQKAKIDGYVVEEQEGADGFYCVAAPIYDHSNKVVYGVSFTMTETSWLKKKKIAKEEITKLAHKLSEGNGYVGYS</sequence>
<evidence type="ECO:0000259" key="4">
    <source>
        <dbReference type="PROSITE" id="PS51077"/>
    </source>
</evidence>
<dbReference type="Pfam" id="PF09339">
    <property type="entry name" value="HTH_IclR"/>
    <property type="match status" value="1"/>
</dbReference>
<evidence type="ECO:0000313" key="6">
    <source>
        <dbReference type="EMBL" id="MUK87560.1"/>
    </source>
</evidence>
<dbReference type="SUPFAM" id="SSF55781">
    <property type="entry name" value="GAF domain-like"/>
    <property type="match status" value="1"/>
</dbReference>
<organism evidence="6 7">
    <name type="scientific">Ornithinibacillus caprae</name>
    <dbReference type="NCBI Taxonomy" id="2678566"/>
    <lineage>
        <taxon>Bacteria</taxon>
        <taxon>Bacillati</taxon>
        <taxon>Bacillota</taxon>
        <taxon>Bacilli</taxon>
        <taxon>Bacillales</taxon>
        <taxon>Bacillaceae</taxon>
        <taxon>Ornithinibacillus</taxon>
    </lineage>
</organism>
<feature type="domain" description="HTH iclR-type" evidence="4">
    <location>
        <begin position="8"/>
        <end position="69"/>
    </location>
</feature>
<dbReference type="GO" id="GO:0003677">
    <property type="term" value="F:DNA binding"/>
    <property type="evidence" value="ECO:0007669"/>
    <property type="project" value="UniProtKB-KW"/>
</dbReference>
<dbReference type="RefSeq" id="WP_155667355.1">
    <property type="nucleotide sequence ID" value="NZ_WOCA01000002.1"/>
</dbReference>
<gene>
    <name evidence="6" type="ORF">GMD78_03980</name>
</gene>
<dbReference type="Gene3D" id="1.10.10.10">
    <property type="entry name" value="Winged helix-like DNA-binding domain superfamily/Winged helix DNA-binding domain"/>
    <property type="match status" value="1"/>
</dbReference>
<evidence type="ECO:0000256" key="2">
    <source>
        <dbReference type="ARBA" id="ARBA00023125"/>
    </source>
</evidence>
<keyword evidence="1" id="KW-0805">Transcription regulation</keyword>
<dbReference type="GO" id="GO:0003700">
    <property type="term" value="F:DNA-binding transcription factor activity"/>
    <property type="evidence" value="ECO:0007669"/>
    <property type="project" value="TreeGrafter"/>
</dbReference>
<dbReference type="InterPro" id="IPR005471">
    <property type="entry name" value="Tscrpt_reg_IclR_N"/>
</dbReference>
<keyword evidence="7" id="KW-1185">Reference proteome</keyword>
<evidence type="ECO:0000313" key="7">
    <source>
        <dbReference type="Proteomes" id="UP000469125"/>
    </source>
</evidence>
<dbReference type="Proteomes" id="UP000469125">
    <property type="component" value="Unassembled WGS sequence"/>
</dbReference>
<dbReference type="InterPro" id="IPR050707">
    <property type="entry name" value="HTH_MetabolicPath_Reg"/>
</dbReference>
<accession>A0A6N8FDH0</accession>
<keyword evidence="3" id="KW-0804">Transcription</keyword>